<evidence type="ECO:0000256" key="8">
    <source>
        <dbReference type="SAM" id="MobiDB-lite"/>
    </source>
</evidence>
<dbReference type="Proteomes" id="UP001501442">
    <property type="component" value="Unassembled WGS sequence"/>
</dbReference>
<gene>
    <name evidence="10" type="ORF">GCM10023196_051660</name>
</gene>
<dbReference type="InterPro" id="IPR050809">
    <property type="entry name" value="UgpAE/MalFG_permease"/>
</dbReference>
<reference evidence="11" key="1">
    <citation type="journal article" date="2019" name="Int. J. Syst. Evol. Microbiol.">
        <title>The Global Catalogue of Microorganisms (GCM) 10K type strain sequencing project: providing services to taxonomists for standard genome sequencing and annotation.</title>
        <authorList>
            <consortium name="The Broad Institute Genomics Platform"/>
            <consortium name="The Broad Institute Genome Sequencing Center for Infectious Disease"/>
            <person name="Wu L."/>
            <person name="Ma J."/>
        </authorList>
    </citation>
    <scope>NUCLEOTIDE SEQUENCE [LARGE SCALE GENOMIC DNA]</scope>
    <source>
        <strain evidence="11">JCM 17939</strain>
    </source>
</reference>
<keyword evidence="11" id="KW-1185">Reference proteome</keyword>
<dbReference type="InterPro" id="IPR000515">
    <property type="entry name" value="MetI-like"/>
</dbReference>
<feature type="transmembrane region" description="Helical" evidence="7">
    <location>
        <begin position="42"/>
        <end position="64"/>
    </location>
</feature>
<feature type="transmembrane region" description="Helical" evidence="7">
    <location>
        <begin position="107"/>
        <end position="130"/>
    </location>
</feature>
<sequence length="327" mass="35963">MAIEADRRRPVTTPEAARGAAPRAPRFGRRPGSPRTGATKGLLFSVPYIVGFLAVYVIPVGYTIVRGLYRQQRSGLGFGPARSVFVGLGNFVKIFHDGLFWTGLLRVALFGAVEIPIMLGLALLLALLLDGITARAVRLFRVGYLIPYVVPSVVAALIWLYLYSPEVSPINSTARHVGVTIDFFGPVTTYLTLGNVLVWEQIGFNMILIYSALQAIPRELYEAARIDGASERRIAWSIKIPNLRPVLVFTGMFSVINALQLLTEPFVLRLVGWKSISKDFTPMQMIYNAASAEGNYEYAAAMSTVLAVVTGILAFVFYRLTNRKVTA</sequence>
<evidence type="ECO:0000256" key="6">
    <source>
        <dbReference type="ARBA" id="ARBA00023136"/>
    </source>
</evidence>
<dbReference type="InterPro" id="IPR035906">
    <property type="entry name" value="MetI-like_sf"/>
</dbReference>
<feature type="transmembrane region" description="Helical" evidence="7">
    <location>
        <begin position="142"/>
        <end position="162"/>
    </location>
</feature>
<protein>
    <submittedName>
        <fullName evidence="10">Sugar ABC transporter permease</fullName>
    </submittedName>
</protein>
<comment type="subcellular location">
    <subcellularLocation>
        <location evidence="1 7">Cell membrane</location>
        <topology evidence="1 7">Multi-pass membrane protein</topology>
    </subcellularLocation>
</comment>
<evidence type="ECO:0000256" key="1">
    <source>
        <dbReference type="ARBA" id="ARBA00004651"/>
    </source>
</evidence>
<feature type="transmembrane region" description="Helical" evidence="7">
    <location>
        <begin position="242"/>
        <end position="262"/>
    </location>
</feature>
<name>A0ABP8UDS0_9ACTN</name>
<dbReference type="RefSeq" id="WP_345433575.1">
    <property type="nucleotide sequence ID" value="NZ_BAABHK010000007.1"/>
</dbReference>
<feature type="compositionally biased region" description="Low complexity" evidence="8">
    <location>
        <begin position="14"/>
        <end position="34"/>
    </location>
</feature>
<comment type="similarity">
    <text evidence="7">Belongs to the binding-protein-dependent transport system permease family.</text>
</comment>
<dbReference type="SUPFAM" id="SSF161098">
    <property type="entry name" value="MetI-like"/>
    <property type="match status" value="1"/>
</dbReference>
<dbReference type="EMBL" id="BAABHK010000007">
    <property type="protein sequence ID" value="GAA4629615.1"/>
    <property type="molecule type" value="Genomic_DNA"/>
</dbReference>
<evidence type="ECO:0000313" key="11">
    <source>
        <dbReference type="Proteomes" id="UP001501442"/>
    </source>
</evidence>
<accession>A0ABP8UDS0</accession>
<dbReference type="Pfam" id="PF00528">
    <property type="entry name" value="BPD_transp_1"/>
    <property type="match status" value="1"/>
</dbReference>
<comment type="caution">
    <text evidence="10">The sequence shown here is derived from an EMBL/GenBank/DDBJ whole genome shotgun (WGS) entry which is preliminary data.</text>
</comment>
<dbReference type="PANTHER" id="PTHR43227:SF8">
    <property type="entry name" value="DIACETYLCHITOBIOSE UPTAKE SYSTEM PERMEASE PROTEIN DASB"/>
    <property type="match status" value="1"/>
</dbReference>
<dbReference type="PANTHER" id="PTHR43227">
    <property type="entry name" value="BLL4140 PROTEIN"/>
    <property type="match status" value="1"/>
</dbReference>
<keyword evidence="6 7" id="KW-0472">Membrane</keyword>
<evidence type="ECO:0000256" key="2">
    <source>
        <dbReference type="ARBA" id="ARBA00022448"/>
    </source>
</evidence>
<keyword evidence="3" id="KW-1003">Cell membrane</keyword>
<keyword evidence="4 7" id="KW-0812">Transmembrane</keyword>
<dbReference type="Gene3D" id="1.10.3720.10">
    <property type="entry name" value="MetI-like"/>
    <property type="match status" value="1"/>
</dbReference>
<dbReference type="PROSITE" id="PS50928">
    <property type="entry name" value="ABC_TM1"/>
    <property type="match status" value="1"/>
</dbReference>
<evidence type="ECO:0000259" key="9">
    <source>
        <dbReference type="PROSITE" id="PS50928"/>
    </source>
</evidence>
<evidence type="ECO:0000256" key="5">
    <source>
        <dbReference type="ARBA" id="ARBA00022989"/>
    </source>
</evidence>
<dbReference type="CDD" id="cd06261">
    <property type="entry name" value="TM_PBP2"/>
    <property type="match status" value="1"/>
</dbReference>
<keyword evidence="2 7" id="KW-0813">Transport</keyword>
<evidence type="ECO:0000256" key="7">
    <source>
        <dbReference type="RuleBase" id="RU363032"/>
    </source>
</evidence>
<proteinExistence type="inferred from homology"/>
<feature type="region of interest" description="Disordered" evidence="8">
    <location>
        <begin position="1"/>
        <end position="34"/>
    </location>
</feature>
<evidence type="ECO:0000256" key="3">
    <source>
        <dbReference type="ARBA" id="ARBA00022475"/>
    </source>
</evidence>
<evidence type="ECO:0000313" key="10">
    <source>
        <dbReference type="EMBL" id="GAA4629615.1"/>
    </source>
</evidence>
<feature type="domain" description="ABC transmembrane type-1" evidence="9">
    <location>
        <begin position="104"/>
        <end position="317"/>
    </location>
</feature>
<evidence type="ECO:0000256" key="4">
    <source>
        <dbReference type="ARBA" id="ARBA00022692"/>
    </source>
</evidence>
<feature type="transmembrane region" description="Helical" evidence="7">
    <location>
        <begin position="298"/>
        <end position="318"/>
    </location>
</feature>
<organism evidence="10 11">
    <name type="scientific">Actinoallomurus vinaceus</name>
    <dbReference type="NCBI Taxonomy" id="1080074"/>
    <lineage>
        <taxon>Bacteria</taxon>
        <taxon>Bacillati</taxon>
        <taxon>Actinomycetota</taxon>
        <taxon>Actinomycetes</taxon>
        <taxon>Streptosporangiales</taxon>
        <taxon>Thermomonosporaceae</taxon>
        <taxon>Actinoallomurus</taxon>
    </lineage>
</organism>
<keyword evidence="5 7" id="KW-1133">Transmembrane helix</keyword>